<reference evidence="4" key="1">
    <citation type="submission" date="2016-06" db="UniProtKB">
        <authorList>
            <consortium name="WormBaseParasite"/>
        </authorList>
    </citation>
    <scope>IDENTIFICATION</scope>
</reference>
<accession>A0A183V5J5</accession>
<protein>
    <submittedName>
        <fullName evidence="2 4">Uncharacterized protein</fullName>
    </submittedName>
</protein>
<sequence length="164" mass="18412">MPILLCTEVILILSCAAALVPILLIICAKNRGERAAKGRSEKSVKKPRMFKPKTYEEKKAIKRIAEGGVCDERGNATVEDAKSDWGDVQKVVEGVELAKPQAIELEVQDDGNHPLSRSKTSKLERAQTEGNDTRTDSRTAKAPADRIPRRYPYFDFLHLFWTFI</sequence>
<evidence type="ECO:0000313" key="4">
    <source>
        <dbReference type="WBParaSite" id="TCNE_0001601601-mRNA-1"/>
    </source>
</evidence>
<dbReference type="AlphaFoldDB" id="A0A183V5J5"/>
<dbReference type="Proteomes" id="UP000050794">
    <property type="component" value="Unassembled WGS sequence"/>
</dbReference>
<feature type="region of interest" description="Disordered" evidence="1">
    <location>
        <begin position="108"/>
        <end position="143"/>
    </location>
</feature>
<reference evidence="2 3" key="2">
    <citation type="submission" date="2018-11" db="EMBL/GenBank/DDBJ databases">
        <authorList>
            <consortium name="Pathogen Informatics"/>
        </authorList>
    </citation>
    <scope>NUCLEOTIDE SEQUENCE [LARGE SCALE GENOMIC DNA]</scope>
</reference>
<dbReference type="WBParaSite" id="TCNE_0001601601-mRNA-1">
    <property type="protein sequence ID" value="TCNE_0001601601-mRNA-1"/>
    <property type="gene ID" value="TCNE_0001601601"/>
</dbReference>
<evidence type="ECO:0000313" key="3">
    <source>
        <dbReference type="Proteomes" id="UP000050794"/>
    </source>
</evidence>
<keyword evidence="3" id="KW-1185">Reference proteome</keyword>
<feature type="compositionally biased region" description="Basic and acidic residues" evidence="1">
    <location>
        <begin position="121"/>
        <end position="143"/>
    </location>
</feature>
<evidence type="ECO:0000256" key="1">
    <source>
        <dbReference type="SAM" id="MobiDB-lite"/>
    </source>
</evidence>
<organism evidence="3 4">
    <name type="scientific">Toxocara canis</name>
    <name type="common">Canine roundworm</name>
    <dbReference type="NCBI Taxonomy" id="6265"/>
    <lineage>
        <taxon>Eukaryota</taxon>
        <taxon>Metazoa</taxon>
        <taxon>Ecdysozoa</taxon>
        <taxon>Nematoda</taxon>
        <taxon>Chromadorea</taxon>
        <taxon>Rhabditida</taxon>
        <taxon>Spirurina</taxon>
        <taxon>Ascaridomorpha</taxon>
        <taxon>Ascaridoidea</taxon>
        <taxon>Toxocaridae</taxon>
        <taxon>Toxocara</taxon>
    </lineage>
</organism>
<evidence type="ECO:0000313" key="2">
    <source>
        <dbReference type="EMBL" id="VDM47336.1"/>
    </source>
</evidence>
<gene>
    <name evidence="2" type="ORF">TCNE_LOCUS16015</name>
</gene>
<proteinExistence type="predicted"/>
<dbReference type="EMBL" id="UYWY01023268">
    <property type="protein sequence ID" value="VDM47336.1"/>
    <property type="molecule type" value="Genomic_DNA"/>
</dbReference>
<name>A0A183V5J5_TOXCA</name>